<dbReference type="Pfam" id="PF13472">
    <property type="entry name" value="Lipase_GDSL_2"/>
    <property type="match status" value="1"/>
</dbReference>
<dbReference type="PANTHER" id="PTHR30383:SF5">
    <property type="entry name" value="SGNH HYDROLASE-TYPE ESTERASE DOMAIN-CONTAINING PROTEIN"/>
    <property type="match status" value="1"/>
</dbReference>
<dbReference type="InterPro" id="IPR051532">
    <property type="entry name" value="Ester_Hydrolysis_Enzymes"/>
</dbReference>
<feature type="domain" description="SGNH hydrolase-type esterase" evidence="2">
    <location>
        <begin position="30"/>
        <end position="225"/>
    </location>
</feature>
<protein>
    <submittedName>
        <fullName evidence="3">Lysophospholipase L1-like esterase</fullName>
    </submittedName>
</protein>
<evidence type="ECO:0000256" key="1">
    <source>
        <dbReference type="SAM" id="SignalP"/>
    </source>
</evidence>
<dbReference type="CDD" id="cd01834">
    <property type="entry name" value="SGNH_hydrolase_like_2"/>
    <property type="match status" value="1"/>
</dbReference>
<evidence type="ECO:0000259" key="2">
    <source>
        <dbReference type="Pfam" id="PF13472"/>
    </source>
</evidence>
<proteinExistence type="predicted"/>
<feature type="chain" id="PRO_5031389952" evidence="1">
    <location>
        <begin position="19"/>
        <end position="310"/>
    </location>
</feature>
<dbReference type="PANTHER" id="PTHR30383">
    <property type="entry name" value="THIOESTERASE 1/PROTEASE 1/LYSOPHOSPHOLIPASE L1"/>
    <property type="match status" value="1"/>
</dbReference>
<dbReference type="Proteomes" id="UP000541352">
    <property type="component" value="Unassembled WGS sequence"/>
</dbReference>
<gene>
    <name evidence="3" type="ORF">FHS57_000174</name>
</gene>
<comment type="caution">
    <text evidence="3">The sequence shown here is derived from an EMBL/GenBank/DDBJ whole genome shotgun (WGS) entry which is preliminary data.</text>
</comment>
<feature type="signal peptide" evidence="1">
    <location>
        <begin position="1"/>
        <end position="18"/>
    </location>
</feature>
<dbReference type="AlphaFoldDB" id="A0A7W6END2"/>
<keyword evidence="4" id="KW-1185">Reference proteome</keyword>
<dbReference type="GO" id="GO:0004622">
    <property type="term" value="F:phosphatidylcholine lysophospholipase activity"/>
    <property type="evidence" value="ECO:0007669"/>
    <property type="project" value="TreeGrafter"/>
</dbReference>
<dbReference type="EMBL" id="JACIBY010000001">
    <property type="protein sequence ID" value="MBB3836192.1"/>
    <property type="molecule type" value="Genomic_DNA"/>
</dbReference>
<evidence type="ECO:0000313" key="4">
    <source>
        <dbReference type="Proteomes" id="UP000541352"/>
    </source>
</evidence>
<dbReference type="RefSeq" id="WP_183970974.1">
    <property type="nucleotide sequence ID" value="NZ_JACIBY010000001.1"/>
</dbReference>
<organism evidence="3 4">
    <name type="scientific">Runella defluvii</name>
    <dbReference type="NCBI Taxonomy" id="370973"/>
    <lineage>
        <taxon>Bacteria</taxon>
        <taxon>Pseudomonadati</taxon>
        <taxon>Bacteroidota</taxon>
        <taxon>Cytophagia</taxon>
        <taxon>Cytophagales</taxon>
        <taxon>Spirosomataceae</taxon>
        <taxon>Runella</taxon>
    </lineage>
</organism>
<dbReference type="SUPFAM" id="SSF52266">
    <property type="entry name" value="SGNH hydrolase"/>
    <property type="match status" value="1"/>
</dbReference>
<name>A0A7W6END2_9BACT</name>
<reference evidence="3 4" key="1">
    <citation type="submission" date="2020-08" db="EMBL/GenBank/DDBJ databases">
        <title>Genomic Encyclopedia of Type Strains, Phase IV (KMG-IV): sequencing the most valuable type-strain genomes for metagenomic binning, comparative biology and taxonomic classification.</title>
        <authorList>
            <person name="Goeker M."/>
        </authorList>
    </citation>
    <scope>NUCLEOTIDE SEQUENCE [LARGE SCALE GENOMIC DNA]</scope>
    <source>
        <strain evidence="3 4">DSM 17976</strain>
    </source>
</reference>
<evidence type="ECO:0000313" key="3">
    <source>
        <dbReference type="EMBL" id="MBB3836192.1"/>
    </source>
</evidence>
<keyword evidence="1" id="KW-0732">Signal</keyword>
<dbReference type="InterPro" id="IPR013830">
    <property type="entry name" value="SGNH_hydro"/>
</dbReference>
<dbReference type="InterPro" id="IPR036514">
    <property type="entry name" value="SGNH_hydro_sf"/>
</dbReference>
<accession>A0A7W6END2</accession>
<dbReference type="Gene3D" id="3.40.50.1110">
    <property type="entry name" value="SGNH hydrolase"/>
    <property type="match status" value="1"/>
</dbReference>
<sequence>MPFLRILLFLLVAQLSFSQGIPPQVRRVLFVGNSITYAGSYVTDIEAYFVTHYPQRSIEFINVGLPSETVSGLSEEGHAGGRFPRPDLHERLDRVLKATKPDLVFACYGMNDGIYLPFGEDRFQKFREGIEWLHEEVEKTGVKIVHLTPPIFDELRGKNAGYAAVLDRYSDWLLSLRKTRKWEIIDIHYPMKTYLDAHRKIDEQFGLSGFTLAEDGVHPGEVGHWIMAKQVLLYLGEKQVAKAGTPKSALPDRPSSEAVFKLVQQRQALMKDAWLTATKHKRPEMKVGLPLEEAQKKAAEIEQEIRALLK</sequence>